<accession>A0ABP4MF37</accession>
<evidence type="ECO:0000313" key="3">
    <source>
        <dbReference type="Proteomes" id="UP001501470"/>
    </source>
</evidence>
<sequence>MACASDSVRSVGARRGGPYRGRMTDFFDVPAGDYGHEGAGGEMAHDYGHGDVHDGALHRYSEPPEPDNLLYDSDGDGDMDRIFVDSDRDGDIDLIRQLPDEPGGVEEDIVPSDAFGHPQDSLGYAVDTDGDGEMDQVVIGHGGHETVYEDLDHDGDVDRTYTRDAPSGINQPRRP</sequence>
<evidence type="ECO:0000313" key="2">
    <source>
        <dbReference type="EMBL" id="GAA1543344.1"/>
    </source>
</evidence>
<gene>
    <name evidence="2" type="ORF">GCM10009827_073760</name>
</gene>
<proteinExistence type="predicted"/>
<protein>
    <submittedName>
        <fullName evidence="2">Uncharacterized protein</fullName>
    </submittedName>
</protein>
<feature type="region of interest" description="Disordered" evidence="1">
    <location>
        <begin position="55"/>
        <end position="80"/>
    </location>
</feature>
<dbReference type="Proteomes" id="UP001501470">
    <property type="component" value="Unassembled WGS sequence"/>
</dbReference>
<keyword evidence="3" id="KW-1185">Reference proteome</keyword>
<organism evidence="2 3">
    <name type="scientific">Dactylosporangium maewongense</name>
    <dbReference type="NCBI Taxonomy" id="634393"/>
    <lineage>
        <taxon>Bacteria</taxon>
        <taxon>Bacillati</taxon>
        <taxon>Actinomycetota</taxon>
        <taxon>Actinomycetes</taxon>
        <taxon>Micromonosporales</taxon>
        <taxon>Micromonosporaceae</taxon>
        <taxon>Dactylosporangium</taxon>
    </lineage>
</organism>
<evidence type="ECO:0000256" key="1">
    <source>
        <dbReference type="SAM" id="MobiDB-lite"/>
    </source>
</evidence>
<name>A0ABP4MF37_9ACTN</name>
<reference evidence="3" key="1">
    <citation type="journal article" date="2019" name="Int. J. Syst. Evol. Microbiol.">
        <title>The Global Catalogue of Microorganisms (GCM) 10K type strain sequencing project: providing services to taxonomists for standard genome sequencing and annotation.</title>
        <authorList>
            <consortium name="The Broad Institute Genomics Platform"/>
            <consortium name="The Broad Institute Genome Sequencing Center for Infectious Disease"/>
            <person name="Wu L."/>
            <person name="Ma J."/>
        </authorList>
    </citation>
    <scope>NUCLEOTIDE SEQUENCE [LARGE SCALE GENOMIC DNA]</scope>
    <source>
        <strain evidence="3">JCM 15933</strain>
    </source>
</reference>
<comment type="caution">
    <text evidence="2">The sequence shown here is derived from an EMBL/GenBank/DDBJ whole genome shotgun (WGS) entry which is preliminary data.</text>
</comment>
<feature type="region of interest" description="Disordered" evidence="1">
    <location>
        <begin position="113"/>
        <end position="175"/>
    </location>
</feature>
<dbReference type="EMBL" id="BAAAQD010000017">
    <property type="protein sequence ID" value="GAA1543344.1"/>
    <property type="molecule type" value="Genomic_DNA"/>
</dbReference>